<keyword evidence="1" id="KW-0732">Signal</keyword>
<dbReference type="Proteomes" id="UP000829517">
    <property type="component" value="Unassembled WGS sequence"/>
</dbReference>
<dbReference type="InterPro" id="IPR005297">
    <property type="entry name" value="Lipoprotein_repeat"/>
</dbReference>
<feature type="chain" id="PRO_5047214031" evidence="1">
    <location>
        <begin position="21"/>
        <end position="390"/>
    </location>
</feature>
<dbReference type="PANTHER" id="PTHR39335:SF1">
    <property type="entry name" value="BLL4220 PROTEIN"/>
    <property type="match status" value="1"/>
</dbReference>
<dbReference type="RefSeq" id="WP_236960214.1">
    <property type="nucleotide sequence ID" value="NZ_JAETXX010000013.1"/>
</dbReference>
<sequence>MKKVLLLLIFSAFLIGCSNDDDNSDLPEIEDATSLKVNTVNGYTNVITDADGRTLYYFSKDVNGESVCTSEGCLNTWPPFEVSNIDDLELSDAIDAELIGTVTSPNDSSMLQVTYKGWPLYYYADDESVGDTNGEGVGGVWFVAKTDYNLFTANKSIIDDEDSINYFVDDQGKTLYYFTRDFSGESMCTDNPDSAINGLTCIERWPAYYSEDIVTTSLHESEDFGEITREDGTMQTTYKGWPLYYFYNDENAGDTNGEGAGNVWFVMSPDYNVMLVTKTVNDERQDYIADINGMSLYTFDNDTTMNESVCYDGCAEVWPPFYEEEVVGPSILDTDDFAIFERTDTTGGGDDSNKQISYKGMPLYYFANDNTFGDTNGHGVGDVWFLAEGN</sequence>
<reference evidence="2 3" key="1">
    <citation type="submission" date="2021-01" db="EMBL/GenBank/DDBJ databases">
        <title>Genome sequencing of Joostella atrarenae M1-2 (= KCTC 23194).</title>
        <authorList>
            <person name="Zakaria M.R."/>
            <person name="Lam M.Q."/>
            <person name="Chong C.S."/>
        </authorList>
    </citation>
    <scope>NUCLEOTIDE SEQUENCE [LARGE SCALE GENOMIC DNA]</scope>
    <source>
        <strain evidence="2 3">M1-2</strain>
    </source>
</reference>
<evidence type="ECO:0000313" key="2">
    <source>
        <dbReference type="EMBL" id="MCF8716167.1"/>
    </source>
</evidence>
<keyword evidence="3" id="KW-1185">Reference proteome</keyword>
<dbReference type="PROSITE" id="PS51257">
    <property type="entry name" value="PROKAR_LIPOPROTEIN"/>
    <property type="match status" value="1"/>
</dbReference>
<name>A0ABS9J6V1_9FLAO</name>
<dbReference type="Pfam" id="PF03640">
    <property type="entry name" value="Lipoprotein_15"/>
    <property type="match status" value="5"/>
</dbReference>
<proteinExistence type="predicted"/>
<dbReference type="EMBL" id="JAETXX010000013">
    <property type="protein sequence ID" value="MCF8716167.1"/>
    <property type="molecule type" value="Genomic_DNA"/>
</dbReference>
<organism evidence="2 3">
    <name type="scientific">Joostella atrarenae</name>
    <dbReference type="NCBI Taxonomy" id="679257"/>
    <lineage>
        <taxon>Bacteria</taxon>
        <taxon>Pseudomonadati</taxon>
        <taxon>Bacteroidota</taxon>
        <taxon>Flavobacteriia</taxon>
        <taxon>Flavobacteriales</taxon>
        <taxon>Flavobacteriaceae</taxon>
        <taxon>Joostella</taxon>
    </lineage>
</organism>
<evidence type="ECO:0000313" key="3">
    <source>
        <dbReference type="Proteomes" id="UP000829517"/>
    </source>
</evidence>
<dbReference type="PANTHER" id="PTHR39335">
    <property type="entry name" value="BLL4220 PROTEIN"/>
    <property type="match status" value="1"/>
</dbReference>
<protein>
    <submittedName>
        <fullName evidence="2">Uncharacterized protein</fullName>
    </submittedName>
</protein>
<comment type="caution">
    <text evidence="2">The sequence shown here is derived from an EMBL/GenBank/DDBJ whole genome shotgun (WGS) entry which is preliminary data.</text>
</comment>
<feature type="signal peptide" evidence="1">
    <location>
        <begin position="1"/>
        <end position="20"/>
    </location>
</feature>
<gene>
    <name evidence="2" type="ORF">JM658_15155</name>
</gene>
<accession>A0ABS9J6V1</accession>
<evidence type="ECO:0000256" key="1">
    <source>
        <dbReference type="SAM" id="SignalP"/>
    </source>
</evidence>